<comment type="subcellular location">
    <subcellularLocation>
        <location evidence="1">Nucleus</location>
    </subcellularLocation>
</comment>
<dbReference type="Pfam" id="PF00096">
    <property type="entry name" value="zf-C2H2"/>
    <property type="match status" value="9"/>
</dbReference>
<keyword evidence="14" id="KW-1185">Reference proteome</keyword>
<sequence>MTFCHFFPSAEHCDDFGDRSTQRGAPTDGLHVDAPGSSHLSSHSEELRLLSVHGKGGGPLALHGHDTLFTASEPEALSSLSTEHGVVKSLERGKQLVRREELTGQVGNHLLIHNQKERLPLLQLQHTPIESTHIYDAMFSLAGIDNYFVLMKDYVLCVFPSFCGKQQTPDTILTKDEEDIGGGMPAVEDCDDFGDCSTQPSVTLDSLHVDAPGSSHMSSHDRELRILSVHGKGEDPLAVDGHDNIFTVFKLETLNSLSAEHGVAKSLERGEQLVHREELTGHRGGGKDRPAVLSGECFPDKTNKVIPRRTHTGEKPYGCDQCTERFKLKDSLKSHMRRTHSGEKPYRCDQCVKCYYRSSHLTRHMATHSREKPYRCDQCMKRFISSSHLKSHMRTHSEEKLYKCDQCVKCYNRSAHLKRHMTTHSREKPYRCNQCLKRFMRSSNLTVHMRTHSEEKPYRCHQCMKRFISSSHLKIHMRTHSREKSYRCNQCVKRFISSSHLKIHMRTHSGEKPYRCNQCLKCFNQSGHLKRHVRTHSGEKPYRCNQCVKCFSRNSSLKVHMRTHSGEKP</sequence>
<dbReference type="GO" id="GO:0003677">
    <property type="term" value="F:DNA binding"/>
    <property type="evidence" value="ECO:0007669"/>
    <property type="project" value="UniProtKB-KW"/>
</dbReference>
<dbReference type="PANTHER" id="PTHR23234:SF10">
    <property type="entry name" value="RIKEN CDNA 6720489N17 GENE-RELATED"/>
    <property type="match status" value="1"/>
</dbReference>
<comment type="similarity">
    <text evidence="2">Belongs to the krueppel C2H2-type zinc-finger protein family.</text>
</comment>
<dbReference type="Ensembl" id="ENSGMOT00000027356.1">
    <property type="protein sequence ID" value="ENSGMOP00000029657.1"/>
    <property type="gene ID" value="ENSGMOG00000026926.1"/>
</dbReference>
<dbReference type="GO" id="GO:0008270">
    <property type="term" value="F:zinc ion binding"/>
    <property type="evidence" value="ECO:0007669"/>
    <property type="project" value="UniProtKB-KW"/>
</dbReference>
<dbReference type="SUPFAM" id="SSF57667">
    <property type="entry name" value="beta-beta-alpha zinc fingers"/>
    <property type="match status" value="5"/>
</dbReference>
<feature type="domain" description="C2H2-type" evidence="12">
    <location>
        <begin position="346"/>
        <end position="373"/>
    </location>
</feature>
<dbReference type="FunFam" id="3.30.160.60:FF:000218">
    <property type="entry name" value="Zinc finger protein 10"/>
    <property type="match status" value="1"/>
</dbReference>
<evidence type="ECO:0000256" key="11">
    <source>
        <dbReference type="PROSITE-ProRule" id="PRU00042"/>
    </source>
</evidence>
<dbReference type="FunFam" id="3.30.160.60:FF:000100">
    <property type="entry name" value="Zinc finger 45-like"/>
    <property type="match status" value="1"/>
</dbReference>
<feature type="domain" description="C2H2-type" evidence="12">
    <location>
        <begin position="402"/>
        <end position="429"/>
    </location>
</feature>
<dbReference type="SMART" id="SM00355">
    <property type="entry name" value="ZnF_C2H2"/>
    <property type="match status" value="9"/>
</dbReference>
<feature type="domain" description="C2H2-type" evidence="12">
    <location>
        <begin position="542"/>
        <end position="569"/>
    </location>
</feature>
<evidence type="ECO:0000313" key="13">
    <source>
        <dbReference type="Ensembl" id="ENSGMOP00000029657.1"/>
    </source>
</evidence>
<dbReference type="GeneTree" id="ENSGT01150000286971"/>
<evidence type="ECO:0000259" key="12">
    <source>
        <dbReference type="PROSITE" id="PS50157"/>
    </source>
</evidence>
<dbReference type="FunFam" id="3.30.160.60:FF:000597">
    <property type="entry name" value="zinc finger protein 236 isoform X3"/>
    <property type="match status" value="1"/>
</dbReference>
<feature type="domain" description="C2H2-type" evidence="12">
    <location>
        <begin position="514"/>
        <end position="541"/>
    </location>
</feature>
<evidence type="ECO:0000256" key="2">
    <source>
        <dbReference type="ARBA" id="ARBA00006991"/>
    </source>
</evidence>
<evidence type="ECO:0000256" key="10">
    <source>
        <dbReference type="ARBA" id="ARBA00023242"/>
    </source>
</evidence>
<feature type="domain" description="C2H2-type" evidence="12">
    <location>
        <begin position="430"/>
        <end position="457"/>
    </location>
</feature>
<keyword evidence="10" id="KW-0539">Nucleus</keyword>
<dbReference type="PANTHER" id="PTHR23234">
    <property type="entry name" value="ZNF44 PROTEIN"/>
    <property type="match status" value="1"/>
</dbReference>
<feature type="domain" description="C2H2-type" evidence="12">
    <location>
        <begin position="458"/>
        <end position="485"/>
    </location>
</feature>
<dbReference type="FunFam" id="3.30.160.60:FF:000882">
    <property type="entry name" value="Predicted gene, 21060"/>
    <property type="match status" value="1"/>
</dbReference>
<organism evidence="13 14">
    <name type="scientific">Gadus morhua</name>
    <name type="common">Atlantic cod</name>
    <dbReference type="NCBI Taxonomy" id="8049"/>
    <lineage>
        <taxon>Eukaryota</taxon>
        <taxon>Metazoa</taxon>
        <taxon>Chordata</taxon>
        <taxon>Craniata</taxon>
        <taxon>Vertebrata</taxon>
        <taxon>Euteleostomi</taxon>
        <taxon>Actinopterygii</taxon>
        <taxon>Neopterygii</taxon>
        <taxon>Teleostei</taxon>
        <taxon>Neoteleostei</taxon>
        <taxon>Acanthomorphata</taxon>
        <taxon>Zeiogadaria</taxon>
        <taxon>Gadariae</taxon>
        <taxon>Gadiformes</taxon>
        <taxon>Gadoidei</taxon>
        <taxon>Gadidae</taxon>
        <taxon>Gadus</taxon>
    </lineage>
</organism>
<keyword evidence="3" id="KW-0479">Metal-binding</keyword>
<evidence type="ECO:0000256" key="1">
    <source>
        <dbReference type="ARBA" id="ARBA00004123"/>
    </source>
</evidence>
<dbReference type="InterPro" id="IPR050758">
    <property type="entry name" value="Znf_C2H2-type"/>
</dbReference>
<keyword evidence="4" id="KW-0677">Repeat</keyword>
<name>A0A8C5ACS6_GADMO</name>
<dbReference type="AlphaFoldDB" id="A0A8C5ACS6"/>
<dbReference type="PROSITE" id="PS00028">
    <property type="entry name" value="ZINC_FINGER_C2H2_1"/>
    <property type="match status" value="9"/>
</dbReference>
<dbReference type="FunFam" id="3.30.160.60:FF:000770">
    <property type="entry name" value="zinc finger protein 16"/>
    <property type="match status" value="1"/>
</dbReference>
<evidence type="ECO:0000256" key="8">
    <source>
        <dbReference type="ARBA" id="ARBA00023125"/>
    </source>
</evidence>
<keyword evidence="7" id="KW-0805">Transcription regulation</keyword>
<feature type="domain" description="C2H2-type" evidence="12">
    <location>
        <begin position="374"/>
        <end position="401"/>
    </location>
</feature>
<proteinExistence type="inferred from homology"/>
<evidence type="ECO:0000256" key="6">
    <source>
        <dbReference type="ARBA" id="ARBA00022833"/>
    </source>
</evidence>
<keyword evidence="5 11" id="KW-0863">Zinc-finger</keyword>
<evidence type="ECO:0000256" key="3">
    <source>
        <dbReference type="ARBA" id="ARBA00022723"/>
    </source>
</evidence>
<evidence type="ECO:0000256" key="9">
    <source>
        <dbReference type="ARBA" id="ARBA00023163"/>
    </source>
</evidence>
<feature type="domain" description="C2H2-type" evidence="12">
    <location>
        <begin position="317"/>
        <end position="345"/>
    </location>
</feature>
<reference evidence="13" key="2">
    <citation type="submission" date="2025-09" db="UniProtKB">
        <authorList>
            <consortium name="Ensembl"/>
        </authorList>
    </citation>
    <scope>IDENTIFICATION</scope>
</reference>
<evidence type="ECO:0000256" key="4">
    <source>
        <dbReference type="ARBA" id="ARBA00022737"/>
    </source>
</evidence>
<keyword evidence="8" id="KW-0238">DNA-binding</keyword>
<dbReference type="GO" id="GO:0005634">
    <property type="term" value="C:nucleus"/>
    <property type="evidence" value="ECO:0007669"/>
    <property type="project" value="UniProtKB-SubCell"/>
</dbReference>
<evidence type="ECO:0000313" key="14">
    <source>
        <dbReference type="Proteomes" id="UP000694546"/>
    </source>
</evidence>
<dbReference type="PROSITE" id="PS50157">
    <property type="entry name" value="ZINC_FINGER_C2H2_2"/>
    <property type="match status" value="9"/>
</dbReference>
<evidence type="ECO:0000256" key="7">
    <source>
        <dbReference type="ARBA" id="ARBA00023015"/>
    </source>
</evidence>
<dbReference type="FunFam" id="3.30.160.60:FF:000624">
    <property type="entry name" value="zinc finger protein 697"/>
    <property type="match status" value="2"/>
</dbReference>
<dbReference type="Gene3D" id="3.30.160.60">
    <property type="entry name" value="Classic Zinc Finger"/>
    <property type="match status" value="9"/>
</dbReference>
<evidence type="ECO:0000256" key="5">
    <source>
        <dbReference type="ARBA" id="ARBA00022771"/>
    </source>
</evidence>
<dbReference type="FunFam" id="3.30.160.60:FF:000630">
    <property type="entry name" value="Zinc finger protein 180"/>
    <property type="match status" value="1"/>
</dbReference>
<reference evidence="13" key="1">
    <citation type="submission" date="2025-08" db="UniProtKB">
        <authorList>
            <consortium name="Ensembl"/>
        </authorList>
    </citation>
    <scope>IDENTIFICATION</scope>
</reference>
<feature type="domain" description="C2H2-type" evidence="12">
    <location>
        <begin position="486"/>
        <end position="513"/>
    </location>
</feature>
<keyword evidence="6" id="KW-0862">Zinc</keyword>
<dbReference type="InterPro" id="IPR013087">
    <property type="entry name" value="Znf_C2H2_type"/>
</dbReference>
<accession>A0A8C5ACS6</accession>
<protein>
    <recommendedName>
        <fullName evidence="12">C2H2-type domain-containing protein</fullName>
    </recommendedName>
</protein>
<dbReference type="InterPro" id="IPR036236">
    <property type="entry name" value="Znf_C2H2_sf"/>
</dbReference>
<dbReference type="FunFam" id="3.30.160.60:FF:001498">
    <property type="entry name" value="Zinc finger protein 404"/>
    <property type="match status" value="1"/>
</dbReference>
<keyword evidence="9" id="KW-0804">Transcription</keyword>
<dbReference type="Proteomes" id="UP000694546">
    <property type="component" value="Chromosome 7"/>
</dbReference>